<protein>
    <recommendedName>
        <fullName evidence="4">DUF983 domain-containing protein</fullName>
    </recommendedName>
</protein>
<evidence type="ECO:0000313" key="2">
    <source>
        <dbReference type="EMBL" id="TDQ05091.1"/>
    </source>
</evidence>
<dbReference type="EMBL" id="SNXZ01000001">
    <property type="protein sequence ID" value="TDQ05091.1"/>
    <property type="molecule type" value="Genomic_DNA"/>
</dbReference>
<evidence type="ECO:0000313" key="3">
    <source>
        <dbReference type="Proteomes" id="UP000295444"/>
    </source>
</evidence>
<feature type="transmembrane region" description="Helical" evidence="1">
    <location>
        <begin position="65"/>
        <end position="86"/>
    </location>
</feature>
<organism evidence="2 3">
    <name type="scientific">Labedaea rhizosphaerae</name>
    <dbReference type="NCBI Taxonomy" id="598644"/>
    <lineage>
        <taxon>Bacteria</taxon>
        <taxon>Bacillati</taxon>
        <taxon>Actinomycetota</taxon>
        <taxon>Actinomycetes</taxon>
        <taxon>Pseudonocardiales</taxon>
        <taxon>Pseudonocardiaceae</taxon>
        <taxon>Labedaea</taxon>
    </lineage>
</organism>
<name>A0A4R6SMH8_LABRH</name>
<dbReference type="Proteomes" id="UP000295444">
    <property type="component" value="Unassembled WGS sequence"/>
</dbReference>
<evidence type="ECO:0000256" key="1">
    <source>
        <dbReference type="SAM" id="Phobius"/>
    </source>
</evidence>
<keyword evidence="1" id="KW-0812">Transmembrane</keyword>
<dbReference type="RefSeq" id="WP_133847901.1">
    <property type="nucleotide sequence ID" value="NZ_SNXZ01000001.1"/>
</dbReference>
<proteinExistence type="predicted"/>
<keyword evidence="1" id="KW-1133">Transmembrane helix</keyword>
<dbReference type="OrthoDB" id="3573515at2"/>
<sequence length="145" mass="16287">MTRVVRGADGRMWTLRSQVEWSSPATADDFEHEFSAGYVPGIAMIVLVVAFIVVLFVWSPADVVIPWWLVLLLIALLLFFPVRWALHRPWKLVAETGEENPGEPAEKWVGTVRGVFHARQETAKIAKSIETDALPTFEGPLHPVE</sequence>
<feature type="transmembrane region" description="Helical" evidence="1">
    <location>
        <begin position="38"/>
        <end position="59"/>
    </location>
</feature>
<evidence type="ECO:0008006" key="4">
    <source>
        <dbReference type="Google" id="ProtNLM"/>
    </source>
</evidence>
<accession>A0A4R6SMH8</accession>
<reference evidence="2 3" key="1">
    <citation type="submission" date="2019-03" db="EMBL/GenBank/DDBJ databases">
        <title>Genomic Encyclopedia of Type Strains, Phase IV (KMG-IV): sequencing the most valuable type-strain genomes for metagenomic binning, comparative biology and taxonomic classification.</title>
        <authorList>
            <person name="Goeker M."/>
        </authorList>
    </citation>
    <scope>NUCLEOTIDE SEQUENCE [LARGE SCALE GENOMIC DNA]</scope>
    <source>
        <strain evidence="2 3">DSM 45361</strain>
    </source>
</reference>
<keyword evidence="3" id="KW-1185">Reference proteome</keyword>
<dbReference type="AlphaFoldDB" id="A0A4R6SMH8"/>
<keyword evidence="1" id="KW-0472">Membrane</keyword>
<gene>
    <name evidence="2" type="ORF">EV186_1011055</name>
</gene>
<comment type="caution">
    <text evidence="2">The sequence shown here is derived from an EMBL/GenBank/DDBJ whole genome shotgun (WGS) entry which is preliminary data.</text>
</comment>